<dbReference type="EMBL" id="CAKMRJ010003110">
    <property type="protein sequence ID" value="CAH1429791.1"/>
    <property type="molecule type" value="Genomic_DNA"/>
</dbReference>
<feature type="compositionally biased region" description="Gly residues" evidence="1">
    <location>
        <begin position="22"/>
        <end position="35"/>
    </location>
</feature>
<protein>
    <submittedName>
        <fullName evidence="2">Uncharacterized protein</fullName>
    </submittedName>
</protein>
<feature type="compositionally biased region" description="Polar residues" evidence="1">
    <location>
        <begin position="11"/>
        <end position="21"/>
    </location>
</feature>
<proteinExistence type="predicted"/>
<keyword evidence="3" id="KW-1185">Reference proteome</keyword>
<evidence type="ECO:0000313" key="2">
    <source>
        <dbReference type="EMBL" id="CAH1429791.1"/>
    </source>
</evidence>
<gene>
    <name evidence="2" type="ORF">LVIROSA_LOCUS16625</name>
</gene>
<dbReference type="Proteomes" id="UP001157418">
    <property type="component" value="Unassembled WGS sequence"/>
</dbReference>
<evidence type="ECO:0000313" key="3">
    <source>
        <dbReference type="Proteomes" id="UP001157418"/>
    </source>
</evidence>
<comment type="caution">
    <text evidence="2">The sequence shown here is derived from an EMBL/GenBank/DDBJ whole genome shotgun (WGS) entry which is preliminary data.</text>
</comment>
<name>A0AAU9MWF1_9ASTR</name>
<organism evidence="2 3">
    <name type="scientific">Lactuca virosa</name>
    <dbReference type="NCBI Taxonomy" id="75947"/>
    <lineage>
        <taxon>Eukaryota</taxon>
        <taxon>Viridiplantae</taxon>
        <taxon>Streptophyta</taxon>
        <taxon>Embryophyta</taxon>
        <taxon>Tracheophyta</taxon>
        <taxon>Spermatophyta</taxon>
        <taxon>Magnoliopsida</taxon>
        <taxon>eudicotyledons</taxon>
        <taxon>Gunneridae</taxon>
        <taxon>Pentapetalae</taxon>
        <taxon>asterids</taxon>
        <taxon>campanulids</taxon>
        <taxon>Asterales</taxon>
        <taxon>Asteraceae</taxon>
        <taxon>Cichorioideae</taxon>
        <taxon>Cichorieae</taxon>
        <taxon>Lactucinae</taxon>
        <taxon>Lactuca</taxon>
    </lineage>
</organism>
<dbReference type="AlphaFoldDB" id="A0AAU9MWF1"/>
<feature type="region of interest" description="Disordered" evidence="1">
    <location>
        <begin position="1"/>
        <end position="36"/>
    </location>
</feature>
<sequence>MEETPRVYSGASHTNTGDSRNGTGGGFAGRGGGYITEGEYRGGTNRRFHKHEMILFDGTNTEEWIFNVEMSFCSYEDEETMEAAVGALEGDALL</sequence>
<accession>A0AAU9MWF1</accession>
<evidence type="ECO:0000256" key="1">
    <source>
        <dbReference type="SAM" id="MobiDB-lite"/>
    </source>
</evidence>
<reference evidence="2 3" key="1">
    <citation type="submission" date="2022-01" db="EMBL/GenBank/DDBJ databases">
        <authorList>
            <person name="Xiong W."/>
            <person name="Schranz E."/>
        </authorList>
    </citation>
    <scope>NUCLEOTIDE SEQUENCE [LARGE SCALE GENOMIC DNA]</scope>
</reference>